<dbReference type="AlphaFoldDB" id="A0A7S3A3W7"/>
<evidence type="ECO:0000313" key="1">
    <source>
        <dbReference type="EMBL" id="CAE0057835.1"/>
    </source>
</evidence>
<reference evidence="1" key="1">
    <citation type="submission" date="2021-01" db="EMBL/GenBank/DDBJ databases">
        <authorList>
            <person name="Corre E."/>
            <person name="Pelletier E."/>
            <person name="Niang G."/>
            <person name="Scheremetjew M."/>
            <person name="Finn R."/>
            <person name="Kale V."/>
            <person name="Holt S."/>
            <person name="Cochrane G."/>
            <person name="Meng A."/>
            <person name="Brown T."/>
            <person name="Cohen L."/>
        </authorList>
    </citation>
    <scope>NUCLEOTIDE SEQUENCE</scope>
    <source>
        <strain evidence="1">CCMP 769</strain>
    </source>
</reference>
<proteinExistence type="predicted"/>
<name>A0A7S3A3W7_9RHOD</name>
<organism evidence="1">
    <name type="scientific">Rhodosorus marinus</name>
    <dbReference type="NCBI Taxonomy" id="101924"/>
    <lineage>
        <taxon>Eukaryota</taxon>
        <taxon>Rhodophyta</taxon>
        <taxon>Stylonematophyceae</taxon>
        <taxon>Stylonematales</taxon>
        <taxon>Stylonemataceae</taxon>
        <taxon>Rhodosorus</taxon>
    </lineage>
</organism>
<protein>
    <submittedName>
        <fullName evidence="1">Uncharacterized protein</fullName>
    </submittedName>
</protein>
<dbReference type="PANTHER" id="PTHR40861:SF1">
    <property type="entry name" value="PHOSPHATIDATE PHOSPHATASE APP1 CATALYTIC DOMAIN-CONTAINING PROTEIN"/>
    <property type="match status" value="1"/>
</dbReference>
<sequence>MLGDQTMLGFLSSVFTTTPAFREARCKVWRGCTYSRRERLRPLVKTLDSGGGNRNHDTYVDSDFFLSREEVMGIEKEAKVAEEDKQGIESFKEPPAPSKPERIQVITDIDDTVKSSGGLRVAGQYLGGIDSQYKRGDCYPGVFQFALEIATSGLPEDVEPLPMAVLTARARELKFALALEEHHPICRKYRYCGMERGFDDWGIGPVLYGSVKEWLFQSKKGVRKFRNFQLLHNYNASNCGVGIGCQTKYIYVGDTGELDLHAGKLMLQKYPSEMKAVFLHVVYNERDDPALKSYEDTHVKNVPVLFFRTYVGAARKAVEHGIISEAAMRRVAAKALKELLRIEPDHSSSKWVDLRKDIKDSDLVPRRHWLWK</sequence>
<gene>
    <name evidence="1" type="ORF">RMAR00112_LOCUS25889</name>
</gene>
<dbReference type="EMBL" id="HBHW01033542">
    <property type="protein sequence ID" value="CAE0057835.1"/>
    <property type="molecule type" value="Transcribed_RNA"/>
</dbReference>
<dbReference type="PANTHER" id="PTHR40861">
    <property type="entry name" value="DUF2183 DOMAIN-CONTAINING PROTEIN"/>
    <property type="match status" value="1"/>
</dbReference>
<accession>A0A7S3A3W7</accession>